<reference evidence="2" key="1">
    <citation type="submission" date="2020-07" db="EMBL/GenBank/DDBJ databases">
        <authorList>
            <person name="Lin J."/>
        </authorList>
    </citation>
    <scope>NUCLEOTIDE SEQUENCE</scope>
</reference>
<evidence type="ECO:0000313" key="2">
    <source>
        <dbReference type="EMBL" id="CAD1843061.1"/>
    </source>
</evidence>
<protein>
    <submittedName>
        <fullName evidence="2">Uncharacterized protein</fullName>
    </submittedName>
</protein>
<evidence type="ECO:0000256" key="1">
    <source>
        <dbReference type="SAM" id="MobiDB-lite"/>
    </source>
</evidence>
<feature type="compositionally biased region" description="Low complexity" evidence="1">
    <location>
        <begin position="251"/>
        <end position="266"/>
    </location>
</feature>
<organism evidence="2">
    <name type="scientific">Ananas comosus var. bracteatus</name>
    <name type="common">red pineapple</name>
    <dbReference type="NCBI Taxonomy" id="296719"/>
    <lineage>
        <taxon>Eukaryota</taxon>
        <taxon>Viridiplantae</taxon>
        <taxon>Streptophyta</taxon>
        <taxon>Embryophyta</taxon>
        <taxon>Tracheophyta</taxon>
        <taxon>Spermatophyta</taxon>
        <taxon>Magnoliopsida</taxon>
        <taxon>Liliopsida</taxon>
        <taxon>Poales</taxon>
        <taxon>Bromeliaceae</taxon>
        <taxon>Bromelioideae</taxon>
        <taxon>Ananas</taxon>
    </lineage>
</organism>
<feature type="compositionally biased region" description="Polar residues" evidence="1">
    <location>
        <begin position="284"/>
        <end position="298"/>
    </location>
</feature>
<sequence length="592" mass="64714">MQRLPMAVYRAMRARPSYLNAFVPLSDDFRVRQTRRRNAILVDVLPPANLGHFPQDTIANALANRFGGFPTDFHVARYRERDFVVFLPEWVPCDQLLRRDTVSLGNFRLACFAWNPYAGAPRPPLSYKVWIRLVSLPYECWSTKTVAALVGGFGRFIRADDFTIRVADLSGYRCLIAVNHLHDIPENLDISFGDISLSVGIQLERWSRDSDVIRSNPHLNEHVDEHDPGQKTAGPSRRPPSPPVPPPPPSAADAPHPLPSSHAAPVDHLSPPAIGGTTEHPVLVSNSNFPPNELSSLANGHVRGASRTSPSGPSRSLQLCPPTTINSPFHFPTTINSPFHHPDCLATPILLPPGELDKLNLSCCTSDLKYTFLGFRLSASAPPTVDILAFGPAPTPGWTPLWSVSVGPLGLARYPSQPVPFSWTVLLGGPTNLARAGSSGLGPLGDPLSASSTLHPLPPLGLGSPCRPLHLMVSATLGSAPAGPPLARPFRRRPLLYSGSSRRWPPLSGRHSGPRLALLGAAPEGVCNPWVSSRRRRRRWASLSGHHWPPLSSWARSVCRRRPSLLARSRCRCTSHSSRFSRARRLTLPSRC</sequence>
<feature type="compositionally biased region" description="Polar residues" evidence="1">
    <location>
        <begin position="306"/>
        <end position="317"/>
    </location>
</feature>
<feature type="compositionally biased region" description="Pro residues" evidence="1">
    <location>
        <begin position="237"/>
        <end position="250"/>
    </location>
</feature>
<name>A0A6V7QJE8_ANACO</name>
<dbReference type="EMBL" id="LR862136">
    <property type="protein sequence ID" value="CAD1843061.1"/>
    <property type="molecule type" value="Genomic_DNA"/>
</dbReference>
<accession>A0A6V7QJE8</accession>
<gene>
    <name evidence="2" type="ORF">CB5_LOCUS26272</name>
</gene>
<feature type="compositionally biased region" description="Basic and acidic residues" evidence="1">
    <location>
        <begin position="219"/>
        <end position="229"/>
    </location>
</feature>
<proteinExistence type="predicted"/>
<dbReference type="AlphaFoldDB" id="A0A6V7QJE8"/>
<feature type="region of interest" description="Disordered" evidence="1">
    <location>
        <begin position="219"/>
        <end position="317"/>
    </location>
</feature>